<feature type="signal peptide" evidence="1">
    <location>
        <begin position="1"/>
        <end position="19"/>
    </location>
</feature>
<evidence type="ECO:0000313" key="2">
    <source>
        <dbReference type="EMBL" id="KAL1523013.1"/>
    </source>
</evidence>
<dbReference type="AlphaFoldDB" id="A0AB34JQN4"/>
<sequence>MHRLAVLLNRTLLLPRLCAFTSDSGLVPPPPLQYRDRLGRIDSNVLDDNVDGDWCTAEWYFDMQALYNEFGAMVRESSFLEHPRTPSAAKETGGVGPFFIQASSKWQVADAPQGATVFRPADLERGASDQEVVRWFAPYQEVPLLELGDMTGRLQLARDTNSLEPMGTSELDRSSASLSLGRRLDIGVRLRDEILKHVDQQVKAASPFECICLPYGAVDLETNLSSIVNDFATRVATDSTVFVAAHRLELIGLEAFQRVWGNVHALALYDWNGSGLQGLQFSSTINRLICRHAIRVHSWTTHVEESGECW</sequence>
<dbReference type="EMBL" id="JBGBPQ010000006">
    <property type="protein sequence ID" value="KAL1523013.1"/>
    <property type="molecule type" value="Genomic_DNA"/>
</dbReference>
<comment type="caution">
    <text evidence="2">The sequence shown here is derived from an EMBL/GenBank/DDBJ whole genome shotgun (WGS) entry which is preliminary data.</text>
</comment>
<accession>A0AB34JQN4</accession>
<dbReference type="Proteomes" id="UP001515480">
    <property type="component" value="Unassembled WGS sequence"/>
</dbReference>
<evidence type="ECO:0000313" key="3">
    <source>
        <dbReference type="Proteomes" id="UP001515480"/>
    </source>
</evidence>
<gene>
    <name evidence="2" type="ORF">AB1Y20_017975</name>
</gene>
<feature type="chain" id="PRO_5044240662" evidence="1">
    <location>
        <begin position="20"/>
        <end position="310"/>
    </location>
</feature>
<keyword evidence="3" id="KW-1185">Reference proteome</keyword>
<name>A0AB34JQN4_PRYPA</name>
<reference evidence="2 3" key="1">
    <citation type="journal article" date="2024" name="Science">
        <title>Giant polyketide synthase enzymes in the biosynthesis of giant marine polyether toxins.</title>
        <authorList>
            <person name="Fallon T.R."/>
            <person name="Shende V.V."/>
            <person name="Wierzbicki I.H."/>
            <person name="Pendleton A.L."/>
            <person name="Watervoot N.F."/>
            <person name="Auber R.P."/>
            <person name="Gonzalez D.J."/>
            <person name="Wisecaver J.H."/>
            <person name="Moore B.S."/>
        </authorList>
    </citation>
    <scope>NUCLEOTIDE SEQUENCE [LARGE SCALE GENOMIC DNA]</scope>
    <source>
        <strain evidence="2 3">12B1</strain>
    </source>
</reference>
<proteinExistence type="predicted"/>
<organism evidence="2 3">
    <name type="scientific">Prymnesium parvum</name>
    <name type="common">Toxic golden alga</name>
    <dbReference type="NCBI Taxonomy" id="97485"/>
    <lineage>
        <taxon>Eukaryota</taxon>
        <taxon>Haptista</taxon>
        <taxon>Haptophyta</taxon>
        <taxon>Prymnesiophyceae</taxon>
        <taxon>Prymnesiales</taxon>
        <taxon>Prymnesiaceae</taxon>
        <taxon>Prymnesium</taxon>
    </lineage>
</organism>
<evidence type="ECO:0000256" key="1">
    <source>
        <dbReference type="SAM" id="SignalP"/>
    </source>
</evidence>
<protein>
    <submittedName>
        <fullName evidence="2">Uncharacterized protein</fullName>
    </submittedName>
</protein>
<keyword evidence="1" id="KW-0732">Signal</keyword>